<dbReference type="RefSeq" id="WP_169660069.1">
    <property type="nucleotide sequence ID" value="NZ_JABANE010000119.1"/>
</dbReference>
<keyword evidence="2" id="KW-1185">Reference proteome</keyword>
<reference evidence="1 2" key="1">
    <citation type="submission" date="2020-04" db="EMBL/GenBank/DDBJ databases">
        <title>Flammeovirga sp. SR4, a novel species isolated from seawater.</title>
        <authorList>
            <person name="Wang X."/>
        </authorList>
    </citation>
    <scope>NUCLEOTIDE SEQUENCE [LARGE SCALE GENOMIC DNA]</scope>
    <source>
        <strain evidence="1 2">ATCC 23126</strain>
    </source>
</reference>
<dbReference type="AlphaFoldDB" id="A0A7X9RZW9"/>
<proteinExistence type="predicted"/>
<name>A0A7X9RZW9_9BACT</name>
<accession>A0A7X9RZW9</accession>
<gene>
    <name evidence="1" type="ORF">HHU12_28130</name>
</gene>
<dbReference type="EMBL" id="JABANE010000119">
    <property type="protein sequence ID" value="NME71867.1"/>
    <property type="molecule type" value="Genomic_DNA"/>
</dbReference>
<evidence type="ECO:0000313" key="2">
    <source>
        <dbReference type="Proteomes" id="UP000576082"/>
    </source>
</evidence>
<organism evidence="1 2">
    <name type="scientific">Flammeovirga aprica JL-4</name>
    <dbReference type="NCBI Taxonomy" id="694437"/>
    <lineage>
        <taxon>Bacteria</taxon>
        <taxon>Pseudomonadati</taxon>
        <taxon>Bacteroidota</taxon>
        <taxon>Cytophagia</taxon>
        <taxon>Cytophagales</taxon>
        <taxon>Flammeovirgaceae</taxon>
        <taxon>Flammeovirga</taxon>
    </lineage>
</organism>
<evidence type="ECO:0000313" key="1">
    <source>
        <dbReference type="EMBL" id="NME71867.1"/>
    </source>
</evidence>
<sequence length="95" mass="11017">MTIMYVYDALNYSLIAKLNKRSILKRDLGITLNSNKVKLLKAGHPVMILSGSNLTRRPLFMSFNPIQEEDIEELFVKYQLERFHEEESSEVNIAV</sequence>
<comment type="caution">
    <text evidence="1">The sequence shown here is derived from an EMBL/GenBank/DDBJ whole genome shotgun (WGS) entry which is preliminary data.</text>
</comment>
<protein>
    <submittedName>
        <fullName evidence="1">Uncharacterized protein</fullName>
    </submittedName>
</protein>
<dbReference type="Proteomes" id="UP000576082">
    <property type="component" value="Unassembled WGS sequence"/>
</dbReference>